<evidence type="ECO:0000256" key="3">
    <source>
        <dbReference type="ARBA" id="ARBA00022670"/>
    </source>
</evidence>
<dbReference type="InterPro" id="IPR007863">
    <property type="entry name" value="Peptidase_M16_C"/>
</dbReference>
<evidence type="ECO:0000256" key="6">
    <source>
        <dbReference type="ARBA" id="ARBA00022833"/>
    </source>
</evidence>
<accession>A0A3N9TL07</accession>
<comment type="similarity">
    <text evidence="2 8">Belongs to the peptidase M16 family.</text>
</comment>
<dbReference type="GO" id="GO:0004222">
    <property type="term" value="F:metalloendopeptidase activity"/>
    <property type="evidence" value="ECO:0007669"/>
    <property type="project" value="InterPro"/>
</dbReference>
<comment type="cofactor">
    <cofactor evidence="1">
        <name>Zn(2+)</name>
        <dbReference type="ChEBI" id="CHEBI:29105"/>
    </cofactor>
</comment>
<dbReference type="Pfam" id="PF00675">
    <property type="entry name" value="Peptidase_M16"/>
    <property type="match status" value="1"/>
</dbReference>
<keyword evidence="6" id="KW-0862">Zinc</keyword>
<name>A0A3N9TL07_9VIBR</name>
<dbReference type="AlphaFoldDB" id="A0A3N9TL07"/>
<dbReference type="PANTHER" id="PTHR43690">
    <property type="entry name" value="NARDILYSIN"/>
    <property type="match status" value="1"/>
</dbReference>
<evidence type="ECO:0000256" key="8">
    <source>
        <dbReference type="RuleBase" id="RU004447"/>
    </source>
</evidence>
<keyword evidence="3" id="KW-0645">Protease</keyword>
<dbReference type="InterPro" id="IPR011765">
    <property type="entry name" value="Pept_M16_N"/>
</dbReference>
<comment type="caution">
    <text evidence="11">The sequence shown here is derived from an EMBL/GenBank/DDBJ whole genome shotgun (WGS) entry which is preliminary data.</text>
</comment>
<evidence type="ECO:0000313" key="11">
    <source>
        <dbReference type="EMBL" id="RQW64275.1"/>
    </source>
</evidence>
<dbReference type="EMBL" id="RJVQ01000002">
    <property type="protein sequence ID" value="RQW64275.1"/>
    <property type="molecule type" value="Genomic_DNA"/>
</dbReference>
<feature type="domain" description="Peptidase M16 C-terminal" evidence="10">
    <location>
        <begin position="691"/>
        <end position="868"/>
    </location>
</feature>
<gene>
    <name evidence="11" type="ORF">EES38_06740</name>
</gene>
<dbReference type="InterPro" id="IPR001431">
    <property type="entry name" value="Pept_M16_Zn_BS"/>
</dbReference>
<proteinExistence type="inferred from homology"/>
<dbReference type="InterPro" id="IPR050626">
    <property type="entry name" value="Peptidase_M16"/>
</dbReference>
<keyword evidence="5" id="KW-0378">Hydrolase</keyword>
<feature type="domain" description="Peptidase M16 C-terminal" evidence="10">
    <location>
        <begin position="214"/>
        <end position="390"/>
    </location>
</feature>
<sequence length="940" mass="107710">MFPLIFHVYQGTFMSKYSIFFLLASLLFLTACDGVSTDEITIDNNWKHHSLPNGMKYHFYYKKNEPVEIRLLVHTGSIQETEKQSGYAHFLEHMAFNGSKHYKGNAIVSELEKTGLEFGPDMNAFTTYDLTSYKLSLPDDAHMDKALTWFRDIGDGLSLDKAQIEAEKGVVLGEMRVSRPKEEPFGEQMYHFVIKDTILDKHDVLGSEKSIKQLDPEQLTKFYRKWYIPNNSELLITGDFDLSRADKLVTTKFSDWKSRPIDHRNLSEISHLQHFPAKMFVLPQGSPSLISLTFPAGVSYYKTLTDQRQGMQNTLINNLITNRLQNRAIEKKIEYSRIDADTINIENIQYNYIDIDFSEKKRSEIQHFLATELANLRDYGVSQTELDTALAPYRSKLKNIDAQWKKKTSQEIIEDQEYALATNEAYQSKNSYRENLNLFLKKVDIKHLNQRLHQQLSSQQHLNVFALPAEKAKKIDRATWLKNNNKEFVFTMAQSGQQLKDKKIVDSLVTLEAPGKIVTANEDKKNHLYRWKLENGIEVWLKREPKAANNMYLSYFAQGSELLLPKDLIPAMEMSYDAFMRSGLCGLNAIQLNDFLTRNDTTLYPQLGYDQRGLYLTTIQKHLDTAFSLLHQAAINAKLDRTQFNAVKSNLAKEREAYLNSPAGQFRAEVNTAIYGKNTLYQLSSTQALQDVTADQIDKVYQLLFRHKDDFKLVIVADIDPKVIASYLKRYVANISYISGKLSPRTVSLKQIHEKLVVQKSNEDSTVYFTDFSSEHPLQTSKELFSITLLKKIVDTRMTAQLREKEGLDYSPYLGFGSSKASGITSLFFSLTINPDDKNKAEKAVNTLISDLNNGITSEELATAKTQLLTEIKREQHDVSKQLSLLTSYISEGYDINAYAHPQNIIDQITTKDVNQTWKTLTGRNSQRLNAFLVHKSSDK</sequence>
<dbReference type="InterPro" id="IPR011249">
    <property type="entry name" value="Metalloenz_LuxS/M16"/>
</dbReference>
<evidence type="ECO:0000259" key="10">
    <source>
        <dbReference type="Pfam" id="PF05193"/>
    </source>
</evidence>
<dbReference type="PROSITE" id="PS00143">
    <property type="entry name" value="INSULINASE"/>
    <property type="match status" value="1"/>
</dbReference>
<dbReference type="Pfam" id="PF05193">
    <property type="entry name" value="Peptidase_M16_C"/>
    <property type="match status" value="2"/>
</dbReference>
<dbReference type="GO" id="GO:0046872">
    <property type="term" value="F:metal ion binding"/>
    <property type="evidence" value="ECO:0007669"/>
    <property type="project" value="UniProtKB-KW"/>
</dbReference>
<protein>
    <submittedName>
        <fullName evidence="11">Insulinase family protein</fullName>
    </submittedName>
</protein>
<evidence type="ECO:0000259" key="9">
    <source>
        <dbReference type="Pfam" id="PF00675"/>
    </source>
</evidence>
<dbReference type="Proteomes" id="UP000281112">
    <property type="component" value="Unassembled WGS sequence"/>
</dbReference>
<evidence type="ECO:0000313" key="12">
    <source>
        <dbReference type="Proteomes" id="UP000281112"/>
    </source>
</evidence>
<dbReference type="SUPFAM" id="SSF63411">
    <property type="entry name" value="LuxS/MPP-like metallohydrolase"/>
    <property type="match status" value="3"/>
</dbReference>
<organism evidence="11 12">
    <name type="scientific">Vibrio viridaestus</name>
    <dbReference type="NCBI Taxonomy" id="2487322"/>
    <lineage>
        <taxon>Bacteria</taxon>
        <taxon>Pseudomonadati</taxon>
        <taxon>Pseudomonadota</taxon>
        <taxon>Gammaproteobacteria</taxon>
        <taxon>Vibrionales</taxon>
        <taxon>Vibrionaceae</taxon>
        <taxon>Vibrio</taxon>
    </lineage>
</organism>
<evidence type="ECO:0000256" key="2">
    <source>
        <dbReference type="ARBA" id="ARBA00007261"/>
    </source>
</evidence>
<keyword evidence="4" id="KW-0479">Metal-binding</keyword>
<reference evidence="11 12" key="1">
    <citation type="submission" date="2018-11" db="EMBL/GenBank/DDBJ databases">
        <title>Vibrio LJC006 sp. nov., isolated from seawater during the bloom of the enteromorpha.</title>
        <authorList>
            <person name="Liang J."/>
        </authorList>
    </citation>
    <scope>NUCLEOTIDE SEQUENCE [LARGE SCALE GENOMIC DNA]</scope>
    <source>
        <strain evidence="11 12">LJC006</strain>
    </source>
</reference>
<dbReference type="Gene3D" id="3.30.830.10">
    <property type="entry name" value="Metalloenzyme, LuxS/M16 peptidase-like"/>
    <property type="match status" value="4"/>
</dbReference>
<evidence type="ECO:0000256" key="7">
    <source>
        <dbReference type="ARBA" id="ARBA00023049"/>
    </source>
</evidence>
<evidence type="ECO:0000256" key="4">
    <source>
        <dbReference type="ARBA" id="ARBA00022723"/>
    </source>
</evidence>
<dbReference type="PANTHER" id="PTHR43690:SF17">
    <property type="entry name" value="PROTEIN YHJJ"/>
    <property type="match status" value="1"/>
</dbReference>
<dbReference type="OrthoDB" id="9811314at2"/>
<keyword evidence="12" id="KW-1185">Reference proteome</keyword>
<keyword evidence="7" id="KW-0482">Metalloprotease</keyword>
<evidence type="ECO:0000256" key="5">
    <source>
        <dbReference type="ARBA" id="ARBA00022801"/>
    </source>
</evidence>
<feature type="domain" description="Peptidase M16 N-terminal" evidence="9">
    <location>
        <begin position="64"/>
        <end position="180"/>
    </location>
</feature>
<dbReference type="GO" id="GO:0006508">
    <property type="term" value="P:proteolysis"/>
    <property type="evidence" value="ECO:0007669"/>
    <property type="project" value="UniProtKB-KW"/>
</dbReference>
<evidence type="ECO:0000256" key="1">
    <source>
        <dbReference type="ARBA" id="ARBA00001947"/>
    </source>
</evidence>